<name>A0A852S9W3_9MICO</name>
<accession>A0A852S9W3</accession>
<evidence type="ECO:0000313" key="3">
    <source>
        <dbReference type="Proteomes" id="UP000549913"/>
    </source>
</evidence>
<proteinExistence type="predicted"/>
<gene>
    <name evidence="2" type="ORF">BJ984_000300</name>
</gene>
<dbReference type="PROSITE" id="PS51257">
    <property type="entry name" value="PROKAR_LIPOPROTEIN"/>
    <property type="match status" value="1"/>
</dbReference>
<evidence type="ECO:0000313" key="2">
    <source>
        <dbReference type="EMBL" id="NYD69142.1"/>
    </source>
</evidence>
<keyword evidence="3" id="KW-1185">Reference proteome</keyword>
<sequence length="220" mass="22433">MRMRPGTVLTTALLAATLTGCTAAPALAPTPAAPTSTAVATPPSAAAAIAPAPSTVDIAATTEAPPLSREILGSAEPGDDAQFGALVTELSLRFPAQYIEGEWRADEVPHARVALLGPVPEEVRQLLEAAPLSVEVVTTAGPSLEESNAAIARVFELLKEHDAGMSAGGGYEQHEQRYSIDYTAANEIDGEAVSAALNGAAVRLTYLGTQPAGGPQAEAL</sequence>
<feature type="signal peptide" evidence="1">
    <location>
        <begin position="1"/>
        <end position="28"/>
    </location>
</feature>
<dbReference type="Proteomes" id="UP000549913">
    <property type="component" value="Unassembled WGS sequence"/>
</dbReference>
<reference evidence="2 3" key="1">
    <citation type="submission" date="2020-07" db="EMBL/GenBank/DDBJ databases">
        <title>Sequencing the genomes of 1000 actinobacteria strains.</title>
        <authorList>
            <person name="Klenk H.-P."/>
        </authorList>
    </citation>
    <scope>NUCLEOTIDE SEQUENCE [LARGE SCALE GENOMIC DNA]</scope>
    <source>
        <strain evidence="2 3">DSM 26474</strain>
    </source>
</reference>
<feature type="chain" id="PRO_5039467387" evidence="1">
    <location>
        <begin position="29"/>
        <end position="220"/>
    </location>
</feature>
<protein>
    <submittedName>
        <fullName evidence="2">Uncharacterized protein</fullName>
    </submittedName>
</protein>
<organism evidence="2 3">
    <name type="scientific">Herbiconiux flava</name>
    <dbReference type="NCBI Taxonomy" id="881268"/>
    <lineage>
        <taxon>Bacteria</taxon>
        <taxon>Bacillati</taxon>
        <taxon>Actinomycetota</taxon>
        <taxon>Actinomycetes</taxon>
        <taxon>Micrococcales</taxon>
        <taxon>Microbacteriaceae</taxon>
        <taxon>Herbiconiux</taxon>
    </lineage>
</organism>
<comment type="caution">
    <text evidence="2">The sequence shown here is derived from an EMBL/GenBank/DDBJ whole genome shotgun (WGS) entry which is preliminary data.</text>
</comment>
<keyword evidence="1" id="KW-0732">Signal</keyword>
<dbReference type="AlphaFoldDB" id="A0A852S9W3"/>
<dbReference type="RefSeq" id="WP_179546524.1">
    <property type="nucleotide sequence ID" value="NZ_BSEW01000001.1"/>
</dbReference>
<evidence type="ECO:0000256" key="1">
    <source>
        <dbReference type="SAM" id="SignalP"/>
    </source>
</evidence>
<dbReference type="EMBL" id="JACCBM010000001">
    <property type="protein sequence ID" value="NYD69142.1"/>
    <property type="molecule type" value="Genomic_DNA"/>
</dbReference>